<dbReference type="EMBL" id="JAOPGA020001514">
    <property type="protein sequence ID" value="KAL0489108.1"/>
    <property type="molecule type" value="Genomic_DNA"/>
</dbReference>
<dbReference type="PANTHER" id="PTHR21448">
    <property type="entry name" value="SMOOTH MUSCLE MYOSIN HEAVY CHAIN-RELATED"/>
    <property type="match status" value="1"/>
</dbReference>
<evidence type="ECO:0000313" key="5">
    <source>
        <dbReference type="Proteomes" id="UP001431209"/>
    </source>
</evidence>
<dbReference type="Proteomes" id="UP001431209">
    <property type="component" value="Unassembled WGS sequence"/>
</dbReference>
<keyword evidence="5" id="KW-1185">Reference proteome</keyword>
<feature type="coiled-coil region" evidence="1">
    <location>
        <begin position="43"/>
        <end position="231"/>
    </location>
</feature>
<keyword evidence="1" id="KW-0175">Coiled coil</keyword>
<feature type="region of interest" description="Disordered" evidence="2">
    <location>
        <begin position="710"/>
        <end position="733"/>
    </location>
</feature>
<feature type="coiled-coil region" evidence="1">
    <location>
        <begin position="610"/>
        <end position="644"/>
    </location>
</feature>
<evidence type="ECO:0000256" key="2">
    <source>
        <dbReference type="SAM" id="MobiDB-lite"/>
    </source>
</evidence>
<dbReference type="GO" id="GO:0016020">
    <property type="term" value="C:membrane"/>
    <property type="evidence" value="ECO:0007669"/>
    <property type="project" value="TreeGrafter"/>
</dbReference>
<dbReference type="InterPro" id="IPR019343">
    <property type="entry name" value="PPP1R21_N"/>
</dbReference>
<gene>
    <name evidence="4" type="ORF">AKO1_009044</name>
</gene>
<evidence type="ECO:0000313" key="4">
    <source>
        <dbReference type="EMBL" id="KAL0489108.1"/>
    </source>
</evidence>
<feature type="compositionally biased region" description="Low complexity" evidence="2">
    <location>
        <begin position="719"/>
        <end position="728"/>
    </location>
</feature>
<organism evidence="4 5">
    <name type="scientific">Acrasis kona</name>
    <dbReference type="NCBI Taxonomy" id="1008807"/>
    <lineage>
        <taxon>Eukaryota</taxon>
        <taxon>Discoba</taxon>
        <taxon>Heterolobosea</taxon>
        <taxon>Tetramitia</taxon>
        <taxon>Eutetramitia</taxon>
        <taxon>Acrasidae</taxon>
        <taxon>Acrasis</taxon>
    </lineage>
</organism>
<evidence type="ECO:0000256" key="1">
    <source>
        <dbReference type="SAM" id="Coils"/>
    </source>
</evidence>
<reference evidence="4 5" key="1">
    <citation type="submission" date="2024-03" db="EMBL/GenBank/DDBJ databases">
        <title>The Acrasis kona genome and developmental transcriptomes reveal deep origins of eukaryotic multicellular pathways.</title>
        <authorList>
            <person name="Sheikh S."/>
            <person name="Fu C.-J."/>
            <person name="Brown M.W."/>
            <person name="Baldauf S.L."/>
        </authorList>
    </citation>
    <scope>NUCLEOTIDE SEQUENCE [LARGE SCALE GENOMIC DNA]</scope>
    <source>
        <strain evidence="4 5">ATCC MYA-3509</strain>
    </source>
</reference>
<dbReference type="InterPro" id="IPR040024">
    <property type="entry name" value="PPP1R21"/>
</dbReference>
<comment type="caution">
    <text evidence="4">The sequence shown here is derived from an EMBL/GenBank/DDBJ whole genome shotgun (WGS) entry which is preliminary data.</text>
</comment>
<sequence length="888" mass="103219">MSDNASNPSSLSSTVSIPREKYEQLIQKFNKYKTNNSLLKKAVVNEQQKNKALNIELDKKSTELKKVFEENETLSFNTKRLEKRCTQLMNDLEESSRSEKQGSYFGIFGATSTQQTDELTELKKQVEVAREELECKIQENEAVHIQRFEMKQQHDQVVSQLKESMTKIQTLLQEKEALIQSNLKEQDEISRKQRSERKQLQEKITNLKQSIHDMQDQERSLLSQIEESKSEFSSLSQIHLLKLPLIDDTLHMHYNTLNVPPRDTRFTDRIKELWERSAVSSVNQLCKSMTGLYALVDEKVQFLSGQPMFHVMKFLHNRITTYPVDLIANNQKNNEQLINDLGRHAKNAASANEDSTLIQTLCKWVSFHQRSLLYLVACMQSSTDCTLNKSLTDMEERDLESDRSQGNQSQYGSYDDHDDLFEYIDVKQQQQQQQQQQQHEEEDYRFVTFHSESFYLRNNTLTKTYRELVDAFQRYIDNCNTWYVNDSNDDHISHIIECFKKLMHVIQVYASNATNHATLRSLNDKILQSMNGMVNQVLPNLYRVVKSMQRIFNQHTQERFVRGGNVPPPDKITSAHVDAMHDRANRFMNVISDNFKNDQSAYESVSQRQASQHLNQLQSTQEKLSAAESELMQFERISKQVQERSDRADRLDQLILKMLVDLRICAIRDQLTDASESDSNIDQVPTDVVDKLNHLCDFMKNLMSQMAEKMKRNLSKPTSSSRSSSLSSVDLDQPTAISKTPSVSVTIKRASNHDTLFATQSDVNREQSLKQSYEKRLEYLIRQIEVCDEKSVEYRVQWQVAVAQLEQAMEKERQIQLQLQQTQHLLEHTQDDLKTVRSSYEKQIQVLSDSLTTIKEQDKVNVYGNMSNAQSSQQDQQQGGLFDFFSKR</sequence>
<dbReference type="Pfam" id="PF10205">
    <property type="entry name" value="KLRAQ"/>
    <property type="match status" value="1"/>
</dbReference>
<dbReference type="InterPro" id="IPR049372">
    <property type="entry name" value="PPP1R21_C"/>
</dbReference>
<accession>A0AAW2ZGW9</accession>
<dbReference type="GO" id="GO:0005769">
    <property type="term" value="C:early endosome"/>
    <property type="evidence" value="ECO:0007669"/>
    <property type="project" value="TreeGrafter"/>
</dbReference>
<evidence type="ECO:0000259" key="3">
    <source>
        <dbReference type="SMART" id="SM01254"/>
    </source>
</evidence>
<proteinExistence type="predicted"/>
<dbReference type="PANTHER" id="PTHR21448:SF0">
    <property type="entry name" value="PROTEIN PHOSPHATASE 1 REGULATORY SUBUNIT 21"/>
    <property type="match status" value="1"/>
</dbReference>
<dbReference type="Pfam" id="PF21636">
    <property type="entry name" value="PPP1R21_C"/>
    <property type="match status" value="1"/>
</dbReference>
<dbReference type="SMART" id="SM01254">
    <property type="entry name" value="KLRAQ"/>
    <property type="match status" value="1"/>
</dbReference>
<feature type="domain" description="Protein phosphatase 1 regulatory subunit 21 N-terminal" evidence="3">
    <location>
        <begin position="23"/>
        <end position="133"/>
    </location>
</feature>
<dbReference type="AlphaFoldDB" id="A0AAW2ZGW9"/>
<protein>
    <submittedName>
        <fullName evidence="4">Protein phosphatase 1 regulatory subunit</fullName>
    </submittedName>
</protein>
<name>A0AAW2ZGW9_9EUKA</name>